<name>A0ABS3HRE4_9ENTE</name>
<evidence type="ECO:0000256" key="2">
    <source>
        <dbReference type="ARBA" id="ARBA00005801"/>
    </source>
</evidence>
<comment type="caution">
    <text evidence="10">The sequence shown here is derived from an EMBL/GenBank/DDBJ whole genome shotgun (WGS) entry which is preliminary data.</text>
</comment>
<evidence type="ECO:0000259" key="9">
    <source>
        <dbReference type="Pfam" id="PF06750"/>
    </source>
</evidence>
<dbReference type="Gene3D" id="1.20.120.1220">
    <property type="match status" value="1"/>
</dbReference>
<feature type="domain" description="Prepilin peptidase A24 N-terminal" evidence="9">
    <location>
        <begin position="17"/>
        <end position="97"/>
    </location>
</feature>
<feature type="transmembrane region" description="Helical" evidence="7">
    <location>
        <begin position="6"/>
        <end position="29"/>
    </location>
</feature>
<dbReference type="InterPro" id="IPR010627">
    <property type="entry name" value="Prepilin_pept_A24_N"/>
</dbReference>
<organism evidence="10 11">
    <name type="scientific">Candidatus Vagococcus giribetii</name>
    <dbReference type="NCBI Taxonomy" id="2230876"/>
    <lineage>
        <taxon>Bacteria</taxon>
        <taxon>Bacillati</taxon>
        <taxon>Bacillota</taxon>
        <taxon>Bacilli</taxon>
        <taxon>Lactobacillales</taxon>
        <taxon>Enterococcaceae</taxon>
        <taxon>Vagococcus</taxon>
    </lineage>
</organism>
<feature type="transmembrane region" description="Helical" evidence="7">
    <location>
        <begin position="131"/>
        <end position="148"/>
    </location>
</feature>
<reference evidence="10 11" key="1">
    <citation type="submission" date="2021-03" db="EMBL/GenBank/DDBJ databases">
        <title>Enterococcal diversity collection.</title>
        <authorList>
            <person name="Gilmore M.S."/>
            <person name="Schwartzman J."/>
            <person name="Van Tyne D."/>
            <person name="Martin M."/>
            <person name="Earl A.M."/>
            <person name="Manson A.L."/>
            <person name="Straub T."/>
            <person name="Salamzade R."/>
            <person name="Saavedra J."/>
            <person name="Lebreton F."/>
            <person name="Prichula J."/>
            <person name="Schaufler K."/>
            <person name="Gaca A."/>
            <person name="Sgardioli B."/>
            <person name="Wagenaar J."/>
            <person name="Strong T."/>
        </authorList>
    </citation>
    <scope>NUCLEOTIDE SEQUENCE [LARGE SCALE GENOMIC DNA]</scope>
    <source>
        <strain evidence="10 11">DIV0080</strain>
    </source>
</reference>
<dbReference type="Pfam" id="PF06750">
    <property type="entry name" value="A24_N_bact"/>
    <property type="match status" value="1"/>
</dbReference>
<dbReference type="Pfam" id="PF01478">
    <property type="entry name" value="Peptidase_A24"/>
    <property type="match status" value="1"/>
</dbReference>
<sequence>MSISTADYMLVYGLLFILGSCLGSFFILVGSRTAKKQSIVTPASHCSSCQTPLKIYELIPVFSWLFLRGKCRTCQTKIPVSYILLEALSGLVMMTSCYLLAWSTETIVAMTFYYLLLTITISDIEEHKIPNAVLLPFFIIGLFERLLISPTSNWFFNPLLGVIFGFGVMFLLAYFSKGGMGGGDIKLLAVIGVFVGPIGALITLFLAAFMGLFYAIFSGAAMKKGTKIPFGPFLAIGAWLVYFYFSNQLATLLTLF</sequence>
<accession>A0ABS3HRE4</accession>
<dbReference type="Proteomes" id="UP000664857">
    <property type="component" value="Unassembled WGS sequence"/>
</dbReference>
<evidence type="ECO:0000256" key="6">
    <source>
        <dbReference type="ARBA" id="ARBA00023136"/>
    </source>
</evidence>
<dbReference type="PANTHER" id="PTHR30487">
    <property type="entry name" value="TYPE 4 PREPILIN-LIKE PROTEINS LEADER PEPTIDE-PROCESSING ENZYME"/>
    <property type="match status" value="1"/>
</dbReference>
<evidence type="ECO:0000256" key="1">
    <source>
        <dbReference type="ARBA" id="ARBA00004651"/>
    </source>
</evidence>
<feature type="transmembrane region" description="Helical" evidence="7">
    <location>
        <begin position="107"/>
        <end position="124"/>
    </location>
</feature>
<comment type="similarity">
    <text evidence="2">Belongs to the peptidase A24 family.</text>
</comment>
<evidence type="ECO:0000259" key="8">
    <source>
        <dbReference type="Pfam" id="PF01478"/>
    </source>
</evidence>
<evidence type="ECO:0000313" key="11">
    <source>
        <dbReference type="Proteomes" id="UP000664857"/>
    </source>
</evidence>
<keyword evidence="6 7" id="KW-0472">Membrane</keyword>
<evidence type="ECO:0000256" key="5">
    <source>
        <dbReference type="ARBA" id="ARBA00022989"/>
    </source>
</evidence>
<feature type="domain" description="Prepilin type IV endopeptidase peptidase" evidence="8">
    <location>
        <begin position="111"/>
        <end position="216"/>
    </location>
</feature>
<keyword evidence="5 7" id="KW-1133">Transmembrane helix</keyword>
<feature type="transmembrane region" description="Helical" evidence="7">
    <location>
        <begin position="228"/>
        <end position="245"/>
    </location>
</feature>
<proteinExistence type="inferred from homology"/>
<evidence type="ECO:0000256" key="3">
    <source>
        <dbReference type="ARBA" id="ARBA00022475"/>
    </source>
</evidence>
<keyword evidence="4 7" id="KW-0812">Transmembrane</keyword>
<keyword evidence="3" id="KW-1003">Cell membrane</keyword>
<protein>
    <submittedName>
        <fullName evidence="10">Prepilin peptidase</fullName>
    </submittedName>
</protein>
<evidence type="ECO:0000256" key="4">
    <source>
        <dbReference type="ARBA" id="ARBA00022692"/>
    </source>
</evidence>
<dbReference type="InterPro" id="IPR000045">
    <property type="entry name" value="Prepilin_IV_endopep_pep"/>
</dbReference>
<feature type="transmembrane region" description="Helical" evidence="7">
    <location>
        <begin position="154"/>
        <end position="175"/>
    </location>
</feature>
<comment type="subcellular location">
    <subcellularLocation>
        <location evidence="1">Cell membrane</location>
        <topology evidence="1">Multi-pass membrane protein</topology>
    </subcellularLocation>
</comment>
<gene>
    <name evidence="10" type="ORF">DOK76_02280</name>
</gene>
<feature type="transmembrane region" description="Helical" evidence="7">
    <location>
        <begin position="187"/>
        <end position="216"/>
    </location>
</feature>
<dbReference type="RefSeq" id="WP_206964692.1">
    <property type="nucleotide sequence ID" value="NZ_JAFLVX010000007.1"/>
</dbReference>
<dbReference type="EMBL" id="JAFLVX010000007">
    <property type="protein sequence ID" value="MBO0475880.1"/>
    <property type="molecule type" value="Genomic_DNA"/>
</dbReference>
<dbReference type="InterPro" id="IPR050882">
    <property type="entry name" value="Prepilin_peptidase/N-MTase"/>
</dbReference>
<evidence type="ECO:0000313" key="10">
    <source>
        <dbReference type="EMBL" id="MBO0475880.1"/>
    </source>
</evidence>
<evidence type="ECO:0000256" key="7">
    <source>
        <dbReference type="SAM" id="Phobius"/>
    </source>
</evidence>
<keyword evidence="11" id="KW-1185">Reference proteome</keyword>
<dbReference type="PANTHER" id="PTHR30487:SF0">
    <property type="entry name" value="PREPILIN LEADER PEPTIDASE_N-METHYLTRANSFERASE-RELATED"/>
    <property type="match status" value="1"/>
</dbReference>